<dbReference type="GO" id="GO:0016491">
    <property type="term" value="F:oxidoreductase activity"/>
    <property type="evidence" value="ECO:0007669"/>
    <property type="project" value="UniProtKB-KW"/>
</dbReference>
<keyword evidence="2" id="KW-0560">Oxidoreductase</keyword>
<accession>X1FCS5</accession>
<keyword evidence="1" id="KW-0479">Metal-binding</keyword>
<keyword evidence="4" id="KW-0411">Iron-sulfur</keyword>
<reference evidence="5" key="1">
    <citation type="journal article" date="2014" name="Front. Microbiol.">
        <title>High frequency of phylogenetically diverse reductive dehalogenase-homologous genes in deep subseafloor sedimentary metagenomes.</title>
        <authorList>
            <person name="Kawai M."/>
            <person name="Futagami T."/>
            <person name="Toyoda A."/>
            <person name="Takaki Y."/>
            <person name="Nishi S."/>
            <person name="Hori S."/>
            <person name="Arai W."/>
            <person name="Tsubouchi T."/>
            <person name="Morono Y."/>
            <person name="Uchiyama I."/>
            <person name="Ito T."/>
            <person name="Fujiyama A."/>
            <person name="Inagaki F."/>
            <person name="Takami H."/>
        </authorList>
    </citation>
    <scope>NUCLEOTIDE SEQUENCE</scope>
    <source>
        <strain evidence="5">Expedition CK06-06</strain>
    </source>
</reference>
<evidence type="ECO:0000313" key="5">
    <source>
        <dbReference type="EMBL" id="GAH43436.1"/>
    </source>
</evidence>
<gene>
    <name evidence="5" type="ORF">S03H2_11666</name>
</gene>
<evidence type="ECO:0000256" key="3">
    <source>
        <dbReference type="ARBA" id="ARBA00023004"/>
    </source>
</evidence>
<dbReference type="AlphaFoldDB" id="X1FCS5"/>
<dbReference type="GO" id="GO:0046872">
    <property type="term" value="F:metal ion binding"/>
    <property type="evidence" value="ECO:0007669"/>
    <property type="project" value="UniProtKB-KW"/>
</dbReference>
<dbReference type="InterPro" id="IPR039650">
    <property type="entry name" value="HdrA-like"/>
</dbReference>
<name>X1FCS5_9ZZZZ</name>
<dbReference type="Pfam" id="PF12831">
    <property type="entry name" value="FAD_oxidored"/>
    <property type="match status" value="1"/>
</dbReference>
<evidence type="ECO:0000256" key="4">
    <source>
        <dbReference type="ARBA" id="ARBA00023014"/>
    </source>
</evidence>
<organism evidence="5">
    <name type="scientific">marine sediment metagenome</name>
    <dbReference type="NCBI Taxonomy" id="412755"/>
    <lineage>
        <taxon>unclassified sequences</taxon>
        <taxon>metagenomes</taxon>
        <taxon>ecological metagenomes</taxon>
    </lineage>
</organism>
<protein>
    <recommendedName>
        <fullName evidence="6">FAD-dependent oxidoreductase</fullName>
    </recommendedName>
</protein>
<keyword evidence="3" id="KW-0408">Iron</keyword>
<feature type="non-terminal residue" evidence="5">
    <location>
        <position position="1"/>
    </location>
</feature>
<dbReference type="PANTHER" id="PTHR43498:SF1">
    <property type="entry name" value="COB--COM HETERODISULFIDE REDUCTASE IRON-SULFUR SUBUNIT A"/>
    <property type="match status" value="1"/>
</dbReference>
<dbReference type="GO" id="GO:0051536">
    <property type="term" value="F:iron-sulfur cluster binding"/>
    <property type="evidence" value="ECO:0007669"/>
    <property type="project" value="UniProtKB-KW"/>
</dbReference>
<dbReference type="EMBL" id="BARU01005944">
    <property type="protein sequence ID" value="GAH43436.1"/>
    <property type="molecule type" value="Genomic_DNA"/>
</dbReference>
<evidence type="ECO:0008006" key="6">
    <source>
        <dbReference type="Google" id="ProtNLM"/>
    </source>
</evidence>
<proteinExistence type="predicted"/>
<comment type="caution">
    <text evidence="5">The sequence shown here is derived from an EMBL/GenBank/DDBJ whole genome shotgun (WGS) entry which is preliminary data.</text>
</comment>
<evidence type="ECO:0000256" key="1">
    <source>
        <dbReference type="ARBA" id="ARBA00022723"/>
    </source>
</evidence>
<dbReference type="PANTHER" id="PTHR43498">
    <property type="entry name" value="FERREDOXIN:COB-COM HETERODISULFIDE REDUCTASE SUBUNIT A"/>
    <property type="match status" value="1"/>
</dbReference>
<sequence>KVQLHTRVVATGKVGAKRMAAAITESKSGRQAWGAKVFVDATGDGDLAARAGCGFDVGREGTGETQPMSLIALVVGLHADEIEPFIGGGVSEPKKRLLAEMKRAGVSPSYEGPTLFRVRDDLFALMANHEYGISAVDAAEVTEATIRARREVHRLVDALRSLGDPWSEMRIVCTAEQIGVREGRRIHGLYRVTKDDLIRGARHEDAICRTGFGMDVHSTDPTKSRAVYAQERAPVKAYDIPLRALVARDVDNLLMAGRCISGDFLAHSSYRVTGNAVAMGQAAGTLAAVSAATGAAPRDVPWHEVSQALDRLNADYPAQ</sequence>
<evidence type="ECO:0000256" key="2">
    <source>
        <dbReference type="ARBA" id="ARBA00023002"/>
    </source>
</evidence>